<dbReference type="EMBL" id="BEXD01001128">
    <property type="protein sequence ID" value="GBB92490.1"/>
    <property type="molecule type" value="Genomic_DNA"/>
</dbReference>
<dbReference type="AlphaFoldDB" id="A0A2Z6QQZ3"/>
<name>A0A2Z6QQZ3_9GLOM</name>
<keyword evidence="2" id="KW-1185">Reference proteome</keyword>
<protein>
    <submittedName>
        <fullName evidence="1">Uncharacterized protein</fullName>
    </submittedName>
</protein>
<sequence length="419" mass="48892">MPVKDVNDFEEFRNYRRQINASCVIIADFKLLKKKCDTHYGGNMQKLAEEEASYSVHWIDTGETWGLFLYREKNVTEEFEADRCWICEDRFSIDTDVINMLERKIANLTAKLTEIVQDLISYNKMASPRDISKRILEMEKNNVLEKDLKNLYIELLKAVKNPEDYKSLKTALSKAQAELIKEEAKDKKVWDHCHITDEFQEASHNSCNLKLQIEPWKTPITIIFYNFWGYDSHLVCESIRRSANSLQISVIAKTFERYKSIKVGQLKYIDIMQFMNSSLANLTKNLGDDHPITTEYFKKQGYTTEQISLAYCKGVILHEYITSHDQFKETELPPIQEFHSVFGDVLSLADVWTTFRKTSMHHYGLDPSHYVSAPSLSWDAMLKMTKVKIELFTEMAMHDFIEKAKRGGIAMAVHRHYLL</sequence>
<proteinExistence type="predicted"/>
<dbReference type="PANTHER" id="PTHR31511">
    <property type="entry name" value="PROTEIN CBG23764"/>
    <property type="match status" value="1"/>
</dbReference>
<organism evidence="1 2">
    <name type="scientific">Rhizophagus clarus</name>
    <dbReference type="NCBI Taxonomy" id="94130"/>
    <lineage>
        <taxon>Eukaryota</taxon>
        <taxon>Fungi</taxon>
        <taxon>Fungi incertae sedis</taxon>
        <taxon>Mucoromycota</taxon>
        <taxon>Glomeromycotina</taxon>
        <taxon>Glomeromycetes</taxon>
        <taxon>Glomerales</taxon>
        <taxon>Glomeraceae</taxon>
        <taxon>Rhizophagus</taxon>
    </lineage>
</organism>
<evidence type="ECO:0000313" key="1">
    <source>
        <dbReference type="EMBL" id="GBB92490.1"/>
    </source>
</evidence>
<evidence type="ECO:0000313" key="2">
    <source>
        <dbReference type="Proteomes" id="UP000247702"/>
    </source>
</evidence>
<dbReference type="PANTHER" id="PTHR31511:SF12">
    <property type="entry name" value="RHO TERMINATION FACTOR N-TERMINAL DOMAIN-CONTAINING PROTEIN"/>
    <property type="match status" value="1"/>
</dbReference>
<gene>
    <name evidence="1" type="ORF">RclHR1_20120001</name>
</gene>
<reference evidence="1 2" key="1">
    <citation type="submission" date="2017-11" db="EMBL/GenBank/DDBJ databases">
        <title>The genome of Rhizophagus clarus HR1 reveals common genetic basis of auxotrophy among arbuscular mycorrhizal fungi.</title>
        <authorList>
            <person name="Kobayashi Y."/>
        </authorList>
    </citation>
    <scope>NUCLEOTIDE SEQUENCE [LARGE SCALE GENOMIC DNA]</scope>
    <source>
        <strain evidence="1 2">HR1</strain>
    </source>
</reference>
<accession>A0A2Z6QQZ3</accession>
<dbReference type="Proteomes" id="UP000247702">
    <property type="component" value="Unassembled WGS sequence"/>
</dbReference>
<comment type="caution">
    <text evidence="1">The sequence shown here is derived from an EMBL/GenBank/DDBJ whole genome shotgun (WGS) entry which is preliminary data.</text>
</comment>